<evidence type="ECO:0000259" key="3">
    <source>
        <dbReference type="Pfam" id="PF06580"/>
    </source>
</evidence>
<evidence type="ECO:0000313" key="5">
    <source>
        <dbReference type="Proteomes" id="UP000632659"/>
    </source>
</evidence>
<evidence type="ECO:0000259" key="2">
    <source>
        <dbReference type="Pfam" id="PF02518"/>
    </source>
</evidence>
<dbReference type="Proteomes" id="UP000632659">
    <property type="component" value="Unassembled WGS sequence"/>
</dbReference>
<dbReference type="Pfam" id="PF06580">
    <property type="entry name" value="His_kinase"/>
    <property type="match status" value="1"/>
</dbReference>
<evidence type="ECO:0000313" key="4">
    <source>
        <dbReference type="EMBL" id="MBC8609534.1"/>
    </source>
</evidence>
<dbReference type="PANTHER" id="PTHR34220:SF7">
    <property type="entry name" value="SENSOR HISTIDINE KINASE YPDA"/>
    <property type="match status" value="1"/>
</dbReference>
<dbReference type="GO" id="GO:0000155">
    <property type="term" value="F:phosphorelay sensor kinase activity"/>
    <property type="evidence" value="ECO:0007669"/>
    <property type="project" value="InterPro"/>
</dbReference>
<sequence length="587" mass="67300">MKHLITRFLNRFKIKYKFIIVVLPFLLISYFIIGAGAYLWMYCQTKDLITSQAEQNIMEKVSLFDSYMDDLLLSTDKLLYAPTMQRALQIEQAALSQEEYLALKDTMQSEIYDYFTKGDNSLYDVNIRNVYLMNDYHEFIVTDALYSYTLGNVRMLIQEYEPHARRLHGKVYLANEKPNHLYFVRTIYQGDIDHSDDQIGMIILDLNLCFFSEEIIANNVNDNISFALLDNQNQVVSNPSGLSDENCSSLVSNSSQRFDGNTYKGITHESAYSGYKIIGIINESGLYHDFTITFILVMLALVLSIVIIFCAIVFASNTISQQFQQFIKRLNDTDSFGEQALIRANSHDEFRDLTEVYNQMLQRVHTLTYTVYEKELSIKNAEIKAFQAQINPHFLYNTLDCINSLVGMGKTEETQKTVTALGNIMRMTIKGPDMVTIQQDVDFINQYLFIQKMRHQDKILFLVDIPPELYSYRIPKLILQPLVENAVIHGVSDLLGQGMIAIIGREKEDGIRFYIRDNGKGMDQGLADEINCYTAGEDPHKLSKKSSIGLLNIQHRLKLLYGAEYGLAIHRLSNGGTEITVNFPKQN</sequence>
<accession>A0A8J6TNY0</accession>
<protein>
    <submittedName>
        <fullName evidence="4">Sensor histidine kinase</fullName>
    </submittedName>
</protein>
<dbReference type="InterPro" id="IPR010559">
    <property type="entry name" value="Sig_transdc_His_kin_internal"/>
</dbReference>
<dbReference type="RefSeq" id="WP_093988023.1">
    <property type="nucleotide sequence ID" value="NZ_FYDD01000003.1"/>
</dbReference>
<dbReference type="Pfam" id="PF02518">
    <property type="entry name" value="HATPase_c"/>
    <property type="match status" value="1"/>
</dbReference>
<dbReference type="InterPro" id="IPR003594">
    <property type="entry name" value="HATPase_dom"/>
</dbReference>
<keyword evidence="1" id="KW-1133">Transmembrane helix</keyword>
<comment type="caution">
    <text evidence="4">The sequence shown here is derived from an EMBL/GenBank/DDBJ whole genome shotgun (WGS) entry which is preliminary data.</text>
</comment>
<dbReference type="GO" id="GO:0016020">
    <property type="term" value="C:membrane"/>
    <property type="evidence" value="ECO:0007669"/>
    <property type="project" value="InterPro"/>
</dbReference>
<keyword evidence="1" id="KW-0472">Membrane</keyword>
<keyword evidence="1" id="KW-0812">Transmembrane</keyword>
<gene>
    <name evidence="4" type="ORF">H8702_00155</name>
</gene>
<name>A0A8J6TNY0_9FIRM</name>
<dbReference type="SUPFAM" id="SSF55874">
    <property type="entry name" value="ATPase domain of HSP90 chaperone/DNA topoisomerase II/histidine kinase"/>
    <property type="match status" value="1"/>
</dbReference>
<feature type="transmembrane region" description="Helical" evidence="1">
    <location>
        <begin position="20"/>
        <end position="41"/>
    </location>
</feature>
<reference evidence="4" key="1">
    <citation type="submission" date="2020-08" db="EMBL/GenBank/DDBJ databases">
        <title>Genome public.</title>
        <authorList>
            <person name="Liu C."/>
            <person name="Sun Q."/>
        </authorList>
    </citation>
    <scope>NUCLEOTIDE SEQUENCE</scope>
    <source>
        <strain evidence="4">NSJ-15</strain>
    </source>
</reference>
<proteinExistence type="predicted"/>
<dbReference type="InterPro" id="IPR050640">
    <property type="entry name" value="Bact_2-comp_sensor_kinase"/>
</dbReference>
<dbReference type="PANTHER" id="PTHR34220">
    <property type="entry name" value="SENSOR HISTIDINE KINASE YPDA"/>
    <property type="match status" value="1"/>
</dbReference>
<feature type="transmembrane region" description="Helical" evidence="1">
    <location>
        <begin position="290"/>
        <end position="315"/>
    </location>
</feature>
<dbReference type="Gene3D" id="3.30.565.10">
    <property type="entry name" value="Histidine kinase-like ATPase, C-terminal domain"/>
    <property type="match status" value="1"/>
</dbReference>
<organism evidence="4 5">
    <name type="scientific">Massiliimalia timonensis</name>
    <dbReference type="NCBI Taxonomy" id="1987501"/>
    <lineage>
        <taxon>Bacteria</taxon>
        <taxon>Bacillati</taxon>
        <taxon>Bacillota</taxon>
        <taxon>Clostridia</taxon>
        <taxon>Eubacteriales</taxon>
        <taxon>Oscillospiraceae</taxon>
        <taxon>Massiliimalia</taxon>
    </lineage>
</organism>
<feature type="domain" description="Histidine kinase/HSP90-like ATPase" evidence="2">
    <location>
        <begin position="476"/>
        <end position="586"/>
    </location>
</feature>
<feature type="domain" description="Signal transduction histidine kinase internal region" evidence="3">
    <location>
        <begin position="381"/>
        <end position="459"/>
    </location>
</feature>
<keyword evidence="4" id="KW-0418">Kinase</keyword>
<dbReference type="AlphaFoldDB" id="A0A8J6TNY0"/>
<evidence type="ECO:0000256" key="1">
    <source>
        <dbReference type="SAM" id="Phobius"/>
    </source>
</evidence>
<keyword evidence="4" id="KW-0808">Transferase</keyword>
<dbReference type="EMBL" id="JACRTL010000001">
    <property type="protein sequence ID" value="MBC8609534.1"/>
    <property type="molecule type" value="Genomic_DNA"/>
</dbReference>
<dbReference type="OrthoDB" id="138378at2"/>
<keyword evidence="5" id="KW-1185">Reference proteome</keyword>
<dbReference type="InterPro" id="IPR036890">
    <property type="entry name" value="HATPase_C_sf"/>
</dbReference>